<dbReference type="Gene3D" id="3.30.70.100">
    <property type="match status" value="1"/>
</dbReference>
<evidence type="ECO:0000313" key="3">
    <source>
        <dbReference type="Proteomes" id="UP000178449"/>
    </source>
</evidence>
<gene>
    <name evidence="2" type="ORF">A2527_12020</name>
</gene>
<evidence type="ECO:0000313" key="2">
    <source>
        <dbReference type="EMBL" id="OGG96044.1"/>
    </source>
</evidence>
<dbReference type="InterPro" id="IPR011008">
    <property type="entry name" value="Dimeric_a/b-barrel"/>
</dbReference>
<name>A0A1F6GD60_9PROT</name>
<reference evidence="2 3" key="1">
    <citation type="journal article" date="2016" name="Nat. Commun.">
        <title>Thousands of microbial genomes shed light on interconnected biogeochemical processes in an aquifer system.</title>
        <authorList>
            <person name="Anantharaman K."/>
            <person name="Brown C.T."/>
            <person name="Hug L.A."/>
            <person name="Sharon I."/>
            <person name="Castelle C.J."/>
            <person name="Probst A.J."/>
            <person name="Thomas B.C."/>
            <person name="Singh A."/>
            <person name="Wilkins M.J."/>
            <person name="Karaoz U."/>
            <person name="Brodie E.L."/>
            <person name="Williams K.H."/>
            <person name="Hubbard S.S."/>
            <person name="Banfield J.F."/>
        </authorList>
    </citation>
    <scope>NUCLEOTIDE SEQUENCE [LARGE SCALE GENOMIC DNA]</scope>
</reference>
<dbReference type="AlphaFoldDB" id="A0A1F6GD60"/>
<dbReference type="PANTHER" id="PTHR41521:SF4">
    <property type="entry name" value="BLR0684 PROTEIN"/>
    <property type="match status" value="1"/>
</dbReference>
<protein>
    <recommendedName>
        <fullName evidence="1">DUF1330 domain-containing protein</fullName>
    </recommendedName>
</protein>
<dbReference type="Pfam" id="PF07045">
    <property type="entry name" value="DUF1330"/>
    <property type="match status" value="1"/>
</dbReference>
<sequence length="95" mass="10518">MAAYLLARVQTEDPALLKAYMTAAPPIVAKYASRFLARGGQTVTLEGPTEFRRLVIIEFPSLEQAQAYFFSPEYQAVKKLRHGVAVAEFVVVEGI</sequence>
<dbReference type="InterPro" id="IPR010753">
    <property type="entry name" value="DUF1330"/>
</dbReference>
<proteinExistence type="predicted"/>
<dbReference type="Proteomes" id="UP000178449">
    <property type="component" value="Unassembled WGS sequence"/>
</dbReference>
<dbReference type="SUPFAM" id="SSF54909">
    <property type="entry name" value="Dimeric alpha+beta barrel"/>
    <property type="match status" value="1"/>
</dbReference>
<organism evidence="2 3">
    <name type="scientific">Candidatus Lambdaproteobacteria bacterium RIFOXYD2_FULL_50_16</name>
    <dbReference type="NCBI Taxonomy" id="1817772"/>
    <lineage>
        <taxon>Bacteria</taxon>
        <taxon>Pseudomonadati</taxon>
        <taxon>Pseudomonadota</taxon>
        <taxon>Candidatus Lambdaproteobacteria</taxon>
    </lineage>
</organism>
<dbReference type="STRING" id="1817772.A2527_12020"/>
<dbReference type="PANTHER" id="PTHR41521">
    <property type="match status" value="1"/>
</dbReference>
<evidence type="ECO:0000259" key="1">
    <source>
        <dbReference type="Pfam" id="PF07045"/>
    </source>
</evidence>
<comment type="caution">
    <text evidence="2">The sequence shown here is derived from an EMBL/GenBank/DDBJ whole genome shotgun (WGS) entry which is preliminary data.</text>
</comment>
<dbReference type="EMBL" id="MFNE01000019">
    <property type="protein sequence ID" value="OGG96044.1"/>
    <property type="molecule type" value="Genomic_DNA"/>
</dbReference>
<accession>A0A1F6GD60</accession>
<feature type="domain" description="DUF1330" evidence="1">
    <location>
        <begin position="3"/>
        <end position="95"/>
    </location>
</feature>